<sequence length="141" mass="15645">MGTKARRTVALAGGLKGLLLVRTPVASDPGDIFLELFGSETSWTHREYMGHAFTCIALHLNNGVKEDCYGFYPKNDGKGAIYGPGIVRSEASHKPTRFSRTSATVKVKISEEQRRQILEAPNRWNSTNYNLSDDNCIAFVH</sequence>
<dbReference type="EMBL" id="FMVJ01000013">
    <property type="protein sequence ID" value="SCZ05653.1"/>
    <property type="molecule type" value="Genomic_DNA"/>
</dbReference>
<dbReference type="AlphaFoldDB" id="A0A1G5KY86"/>
<organism evidence="1 2">
    <name type="scientific">Microvirga guangxiensis</name>
    <dbReference type="NCBI Taxonomy" id="549386"/>
    <lineage>
        <taxon>Bacteria</taxon>
        <taxon>Pseudomonadati</taxon>
        <taxon>Pseudomonadota</taxon>
        <taxon>Alphaproteobacteria</taxon>
        <taxon>Hyphomicrobiales</taxon>
        <taxon>Methylobacteriaceae</taxon>
        <taxon>Microvirga</taxon>
    </lineage>
</organism>
<accession>A0A1G5KY86</accession>
<name>A0A1G5KY86_9HYPH</name>
<gene>
    <name evidence="1" type="ORF">SAMN02927923_03724</name>
</gene>
<reference evidence="2" key="1">
    <citation type="submission" date="2016-10" db="EMBL/GenBank/DDBJ databases">
        <authorList>
            <person name="Varghese N."/>
            <person name="Submissions S."/>
        </authorList>
    </citation>
    <scope>NUCLEOTIDE SEQUENCE [LARGE SCALE GENOMIC DNA]</scope>
    <source>
        <strain evidence="2">CGMCC 1.7666</strain>
    </source>
</reference>
<protein>
    <submittedName>
        <fullName evidence="1">Uncharacterized protein</fullName>
    </submittedName>
</protein>
<proteinExistence type="predicted"/>
<evidence type="ECO:0000313" key="1">
    <source>
        <dbReference type="EMBL" id="SCZ05653.1"/>
    </source>
</evidence>
<keyword evidence="2" id="KW-1185">Reference proteome</keyword>
<evidence type="ECO:0000313" key="2">
    <source>
        <dbReference type="Proteomes" id="UP000199569"/>
    </source>
</evidence>
<dbReference type="Proteomes" id="UP000199569">
    <property type="component" value="Unassembled WGS sequence"/>
</dbReference>